<keyword evidence="5" id="KW-0966">Cell projection</keyword>
<reference evidence="5 6" key="1">
    <citation type="submission" date="2023-08" db="EMBL/GenBank/DDBJ databases">
        <title>Transcriptome Analysis of Halomonas alkalicola CICC 11012s to Identify the Genes Involved in Alkaline Tolerances.</title>
        <authorList>
            <person name="Zhai L."/>
        </authorList>
    </citation>
    <scope>NUCLEOTIDE SEQUENCE [LARGE SCALE GENOMIC DNA]</scope>
    <source>
        <strain evidence="5 6">CICC 11012s</strain>
    </source>
</reference>
<proteinExistence type="inferred from homology"/>
<dbReference type="InterPro" id="IPR001492">
    <property type="entry name" value="Flagellin"/>
</dbReference>
<organism evidence="5 6">
    <name type="scientific">Halomonas alkalicola</name>
    <dbReference type="NCBI Taxonomy" id="1930622"/>
    <lineage>
        <taxon>Bacteria</taxon>
        <taxon>Pseudomonadati</taxon>
        <taxon>Pseudomonadota</taxon>
        <taxon>Gammaproteobacteria</taxon>
        <taxon>Oceanospirillales</taxon>
        <taxon>Halomonadaceae</taxon>
        <taxon>Halomonas</taxon>
    </lineage>
</organism>
<keyword evidence="3" id="KW-0975">Bacterial flagellum</keyword>
<dbReference type="PANTHER" id="PTHR42792">
    <property type="entry name" value="FLAGELLIN"/>
    <property type="match status" value="1"/>
</dbReference>
<comment type="subcellular location">
    <subcellularLocation>
        <location evidence="1">Bacterial flagellum</location>
    </subcellularLocation>
</comment>
<dbReference type="EMBL" id="CP131913">
    <property type="protein sequence ID" value="WLI72949.1"/>
    <property type="molecule type" value="Genomic_DNA"/>
</dbReference>
<dbReference type="SUPFAM" id="SSF64518">
    <property type="entry name" value="Phase 1 flagellin"/>
    <property type="match status" value="1"/>
</dbReference>
<evidence type="ECO:0000256" key="3">
    <source>
        <dbReference type="ARBA" id="ARBA00023143"/>
    </source>
</evidence>
<keyword evidence="5" id="KW-0282">Flagellum</keyword>
<evidence type="ECO:0000313" key="5">
    <source>
        <dbReference type="EMBL" id="WLI72949.1"/>
    </source>
</evidence>
<evidence type="ECO:0000259" key="4">
    <source>
        <dbReference type="Pfam" id="PF00700"/>
    </source>
</evidence>
<keyword evidence="5" id="KW-0969">Cilium</keyword>
<dbReference type="Gene3D" id="2.30.220.10">
    <property type="entry name" value="f41 fragment of flagellin, C-terminal domain"/>
    <property type="match status" value="1"/>
</dbReference>
<evidence type="ECO:0000256" key="1">
    <source>
        <dbReference type="ARBA" id="ARBA00004365"/>
    </source>
</evidence>
<dbReference type="Gene3D" id="1.20.1330.10">
    <property type="entry name" value="f41 fragment of flagellin, N-terminal domain"/>
    <property type="match status" value="1"/>
</dbReference>
<dbReference type="Proteomes" id="UP001235344">
    <property type="component" value="Chromosome"/>
</dbReference>
<dbReference type="Gene3D" id="2.170.280.10">
    <property type="entry name" value="f41 fragment of flagellin, middle domain"/>
    <property type="match status" value="1"/>
</dbReference>
<protein>
    <submittedName>
        <fullName evidence="5">Flagellin</fullName>
    </submittedName>
</protein>
<sequence length="310" mass="32139">MGFGNNGLAKANLHGANDQKVLAGGDRESVGAGFTDSGTTDPNPDNWTYTVDVNYENLVQVSESNVNTAAAAEVTAQTEAVGSSVNIYGNEINPADVPAAVAVFEHSDTPSGYAVEADDGNFYAATVNTNGEVSWSSDTPALNASNASDDPVSQVRTGDTVTVDLDGLAEGETLHQILNADGNGTGDYVIKGEDANGNTTFHSATIDSDGVVSKGADTVNVDPLRALDDALSKVDTLRSELGAVQNRFEDAITNLSTNETNLAAARSRIEDADYAVEVANMTRAQILQQAGTSVLAQANQIPQNVLSLLG</sequence>
<feature type="domain" description="Flagellin C-terminal" evidence="4">
    <location>
        <begin position="225"/>
        <end position="309"/>
    </location>
</feature>
<dbReference type="InterPro" id="IPR046358">
    <property type="entry name" value="Flagellin_C"/>
</dbReference>
<name>A0ABY9H3F4_9GAMM</name>
<comment type="similarity">
    <text evidence="2">Belongs to the bacterial flagellin family.</text>
</comment>
<keyword evidence="6" id="KW-1185">Reference proteome</keyword>
<dbReference type="RefSeq" id="WP_305500146.1">
    <property type="nucleotide sequence ID" value="NZ_CP131913.1"/>
</dbReference>
<accession>A0ABY9H3F4</accession>
<dbReference type="PANTHER" id="PTHR42792:SF2">
    <property type="entry name" value="FLAGELLIN"/>
    <property type="match status" value="1"/>
</dbReference>
<evidence type="ECO:0000313" key="6">
    <source>
        <dbReference type="Proteomes" id="UP001235344"/>
    </source>
</evidence>
<evidence type="ECO:0000256" key="2">
    <source>
        <dbReference type="ARBA" id="ARBA00005709"/>
    </source>
</evidence>
<gene>
    <name evidence="5" type="ORF">B6N23_14490</name>
</gene>
<dbReference type="Pfam" id="PF00700">
    <property type="entry name" value="Flagellin_C"/>
    <property type="match status" value="1"/>
</dbReference>
<dbReference type="Gene3D" id="6.10.10.10">
    <property type="entry name" value="Flagellar export chaperone, C-terminal domain"/>
    <property type="match status" value="1"/>
</dbReference>
<dbReference type="InterPro" id="IPR042187">
    <property type="entry name" value="Flagellin_C_sub2"/>
</dbReference>